<dbReference type="PANTHER" id="PTHR46527">
    <property type="entry name" value="NUCLEOPORIN-LIKE PROTEIN 2"/>
    <property type="match status" value="1"/>
</dbReference>
<feature type="region of interest" description="Disordered" evidence="7">
    <location>
        <begin position="75"/>
        <end position="116"/>
    </location>
</feature>
<dbReference type="Gene3D" id="4.10.1000.10">
    <property type="entry name" value="Zinc finger, CCCH-type"/>
    <property type="match status" value="1"/>
</dbReference>
<dbReference type="Proteomes" id="UP001634393">
    <property type="component" value="Unassembled WGS sequence"/>
</dbReference>
<evidence type="ECO:0000256" key="6">
    <source>
        <dbReference type="PROSITE-ProRule" id="PRU00723"/>
    </source>
</evidence>
<dbReference type="Pfam" id="PF18044">
    <property type="entry name" value="zf-CCCH_4"/>
    <property type="match status" value="1"/>
</dbReference>
<accession>A0ABD3SZN0</accession>
<reference evidence="9 10" key="1">
    <citation type="submission" date="2024-12" db="EMBL/GenBank/DDBJ databases">
        <title>The unique morphological basis and parallel evolutionary history of personate flowers in Penstemon.</title>
        <authorList>
            <person name="Depatie T.H."/>
            <person name="Wessinger C.A."/>
        </authorList>
    </citation>
    <scope>NUCLEOTIDE SEQUENCE [LARGE SCALE GENOMIC DNA]</scope>
    <source>
        <strain evidence="9">WTNN_2</strain>
        <tissue evidence="9">Leaf</tissue>
    </source>
</reference>
<dbReference type="GO" id="GO:0005634">
    <property type="term" value="C:nucleus"/>
    <property type="evidence" value="ECO:0007669"/>
    <property type="project" value="UniProtKB-SubCell"/>
</dbReference>
<feature type="compositionally biased region" description="Polar residues" evidence="7">
    <location>
        <begin position="91"/>
        <end position="105"/>
    </location>
</feature>
<dbReference type="InterPro" id="IPR051767">
    <property type="entry name" value="Nucleoporin_NUP42"/>
</dbReference>
<dbReference type="PROSITE" id="PS50103">
    <property type="entry name" value="ZF_C3H1"/>
    <property type="match status" value="1"/>
</dbReference>
<organism evidence="9 10">
    <name type="scientific">Penstemon smallii</name>
    <dbReference type="NCBI Taxonomy" id="265156"/>
    <lineage>
        <taxon>Eukaryota</taxon>
        <taxon>Viridiplantae</taxon>
        <taxon>Streptophyta</taxon>
        <taxon>Embryophyta</taxon>
        <taxon>Tracheophyta</taxon>
        <taxon>Spermatophyta</taxon>
        <taxon>Magnoliopsida</taxon>
        <taxon>eudicotyledons</taxon>
        <taxon>Gunneridae</taxon>
        <taxon>Pentapetalae</taxon>
        <taxon>asterids</taxon>
        <taxon>lamiids</taxon>
        <taxon>Lamiales</taxon>
        <taxon>Plantaginaceae</taxon>
        <taxon>Cheloneae</taxon>
        <taxon>Penstemon</taxon>
    </lineage>
</organism>
<feature type="domain" description="C3H1-type" evidence="8">
    <location>
        <begin position="2"/>
        <end position="29"/>
    </location>
</feature>
<name>A0ABD3SZN0_9LAMI</name>
<evidence type="ECO:0000256" key="1">
    <source>
        <dbReference type="ARBA" id="ARBA00004123"/>
    </source>
</evidence>
<gene>
    <name evidence="9" type="ORF">ACJIZ3_018891</name>
</gene>
<keyword evidence="2 6" id="KW-0479">Metal-binding</keyword>
<dbReference type="SMART" id="SM00356">
    <property type="entry name" value="ZnF_C3H1"/>
    <property type="match status" value="1"/>
</dbReference>
<proteinExistence type="predicted"/>
<protein>
    <recommendedName>
        <fullName evidence="8">C3H1-type domain-containing protein</fullName>
    </recommendedName>
</protein>
<keyword evidence="4 6" id="KW-0862">Zinc</keyword>
<evidence type="ECO:0000256" key="2">
    <source>
        <dbReference type="ARBA" id="ARBA00022723"/>
    </source>
</evidence>
<dbReference type="InterPro" id="IPR000571">
    <property type="entry name" value="Znf_CCCH"/>
</dbReference>
<evidence type="ECO:0000256" key="7">
    <source>
        <dbReference type="SAM" id="MobiDB-lite"/>
    </source>
</evidence>
<feature type="compositionally biased region" description="Low complexity" evidence="7">
    <location>
        <begin position="45"/>
        <end position="60"/>
    </location>
</feature>
<evidence type="ECO:0000256" key="5">
    <source>
        <dbReference type="ARBA" id="ARBA00023242"/>
    </source>
</evidence>
<evidence type="ECO:0000313" key="10">
    <source>
        <dbReference type="Proteomes" id="UP001634393"/>
    </source>
</evidence>
<dbReference type="PANTHER" id="PTHR46527:SF1">
    <property type="entry name" value="NUCLEOPORIN NUP42"/>
    <property type="match status" value="1"/>
</dbReference>
<keyword evidence="3 6" id="KW-0863">Zinc-finger</keyword>
<evidence type="ECO:0000259" key="8">
    <source>
        <dbReference type="PROSITE" id="PS50103"/>
    </source>
</evidence>
<keyword evidence="5" id="KW-0539">Nucleus</keyword>
<dbReference type="AlphaFoldDB" id="A0ABD3SZN0"/>
<dbReference type="GO" id="GO:0008270">
    <property type="term" value="F:zinc ion binding"/>
    <property type="evidence" value="ECO:0007669"/>
    <property type="project" value="UniProtKB-KW"/>
</dbReference>
<keyword evidence="10" id="KW-1185">Reference proteome</keyword>
<comment type="subcellular location">
    <subcellularLocation>
        <location evidence="1">Nucleus</location>
    </subcellularLocation>
</comment>
<dbReference type="InterPro" id="IPR041367">
    <property type="entry name" value="Znf-CCCH_4"/>
</dbReference>
<feature type="zinc finger region" description="C3H1-type" evidence="6">
    <location>
        <begin position="2"/>
        <end position="29"/>
    </location>
</feature>
<comment type="caution">
    <text evidence="9">The sequence shown here is derived from an EMBL/GenBank/DDBJ whole genome shotgun (WGS) entry which is preliminary data.</text>
</comment>
<feature type="region of interest" description="Disordered" evidence="7">
    <location>
        <begin position="27"/>
        <end position="63"/>
    </location>
</feature>
<evidence type="ECO:0000256" key="4">
    <source>
        <dbReference type="ARBA" id="ARBA00022833"/>
    </source>
</evidence>
<evidence type="ECO:0000256" key="3">
    <source>
        <dbReference type="ARBA" id="ARBA00022771"/>
    </source>
</evidence>
<evidence type="ECO:0000313" key="9">
    <source>
        <dbReference type="EMBL" id="KAL3830089.1"/>
    </source>
</evidence>
<dbReference type="EMBL" id="JBJXBP010000005">
    <property type="protein sequence ID" value="KAL3830089.1"/>
    <property type="molecule type" value="Genomic_DNA"/>
</dbReference>
<sequence length="300" mass="33129">MPPKKELCVHFQSGRCRFGDRCRNLHPTQQQSKTNPFGFGGHSGTPFQNTNQQQQKPNPFGFGVQNNTQLRGVNDAGFKPGQVKPFENKWTRSTINTGSAPVSRQSDNKPAAADHKCTDPELCKRVIVEDLKDEKPEWKLTCYGHNRSYTFGQSSAFQNQSQPSSMFQTKNLPLNSSGAFGQSSAFQNQSQPSSMFQMKNLPFNSSEGPNSSTIGAQKNPFSTFTNSSQVGNLANNQLNFVSNLPSSASSAFGQSSMSTQLISNMPKESSNVDGTIWSKAEWKWNMGEIPEEAPPDIYIH</sequence>